<gene>
    <name evidence="5" type="ORF">HS960_20225</name>
</gene>
<dbReference type="InterPro" id="IPR011047">
    <property type="entry name" value="Quinoprotein_ADH-like_sf"/>
</dbReference>
<dbReference type="Pfam" id="PF00149">
    <property type="entry name" value="Metallophos"/>
    <property type="match status" value="1"/>
</dbReference>
<feature type="chain" id="PRO_5028852989" evidence="1">
    <location>
        <begin position="20"/>
        <end position="793"/>
    </location>
</feature>
<evidence type="ECO:0000259" key="3">
    <source>
        <dbReference type="Pfam" id="PF13360"/>
    </source>
</evidence>
<dbReference type="GO" id="GO:0016787">
    <property type="term" value="F:hydrolase activity"/>
    <property type="evidence" value="ECO:0007669"/>
    <property type="project" value="InterPro"/>
</dbReference>
<dbReference type="InterPro" id="IPR032285">
    <property type="entry name" value="Metallophos_N"/>
</dbReference>
<reference evidence="5 6" key="1">
    <citation type="journal article" date="2020" name="G3 (Bethesda)">
        <title>CeMbio - The Caenorhabditis elegans Microbiome Resource.</title>
        <authorList>
            <person name="Dirksen P."/>
            <person name="Assie A."/>
            <person name="Zimmermann J."/>
            <person name="Zhang F."/>
            <person name="Tietje A.M."/>
            <person name="Marsh S.A."/>
            <person name="Felix M.A."/>
            <person name="Shapira M."/>
            <person name="Kaleta C."/>
            <person name="Schulenburg H."/>
            <person name="Samuel B."/>
        </authorList>
    </citation>
    <scope>NUCLEOTIDE SEQUENCE [LARGE SCALE GENOMIC DNA]</scope>
    <source>
        <strain evidence="5 6">BIGb0170</strain>
    </source>
</reference>
<dbReference type="Pfam" id="PF16371">
    <property type="entry name" value="MetallophosN"/>
    <property type="match status" value="1"/>
</dbReference>
<evidence type="ECO:0000259" key="2">
    <source>
        <dbReference type="Pfam" id="PF00149"/>
    </source>
</evidence>
<feature type="domain" description="Pyrrolo-quinoline quinone repeat" evidence="3">
    <location>
        <begin position="482"/>
        <end position="703"/>
    </location>
</feature>
<evidence type="ECO:0000313" key="5">
    <source>
        <dbReference type="EMBL" id="QMV69837.1"/>
    </source>
</evidence>
<feature type="signal peptide" evidence="1">
    <location>
        <begin position="1"/>
        <end position="19"/>
    </location>
</feature>
<organism evidence="5 6">
    <name type="scientific">Sphingobacterium paramultivorum</name>
    <dbReference type="NCBI Taxonomy" id="2886510"/>
    <lineage>
        <taxon>Bacteria</taxon>
        <taxon>Pseudomonadati</taxon>
        <taxon>Bacteroidota</taxon>
        <taxon>Sphingobacteriia</taxon>
        <taxon>Sphingobacteriales</taxon>
        <taxon>Sphingobacteriaceae</taxon>
        <taxon>Sphingobacterium</taxon>
    </lineage>
</organism>
<sequence length="793" mass="88181">MKLLKLLACCLLPIPSLFAQQRVGRVFEDQNANNLFEQNENLLGGITVSDGYDVVKTNKEGTYTLPYNPNARFLSVTVPSGYKATKTHYIPLRADAKNLDFALVKDAVQQNDFLRFIQIADTETPLYGPWIDNVRNYAKQQRASLIMHTGDICYEPGMLFHAKQVNSELMGRPTYYTVGNHDLVKGEYGEKLFEDLFGPTYYSFDAGPAHFVVTPMPNGDYKPSYTADQIIAWLKKDLAAMDKSKPLIFINHDFFVGPDFVLKGEKEQIDLKQYNLKAWFYGHWHNNFVFKQNGVYVVCSNAPNKGGIDNSAAQFVVVDIDKQGIKNIKPIYTNLRDHVQLVRPVGNQSLNADQTLPILVNTYDSERQIQGVDLTISAHETGNRISSISLKASGDWTWQANVPFQKQNHKGQYDALITIRYENGEQTLKKETFSLAPAENDKIKLQWSTSVNGNIWKTSPLVIGDKLFIATMDDGIGTSHAIKALDRRSGKVLWSLPTINSIKHKLRFSDGILLATDVETNVYAIDANTGKILWTKKPSAPSLPTFVSGAALDNGIYYTGLGKRMSAIDIHTGKPLWEGVEPSGGEATPAELSVVGQVLLAGYNWNALCAYDIHTGKLLWKRQEDGLRFRSGGITAQKDYIYTTGLNGIFKIDLKTGEILQKSIKTDDFKVMTAPKISENLLVMPTSTNGIKAYDLQTLEEKWHFPTGEALVYSSAYSSPDNHKLVGTVESAVIEVKDKLVFGASDGYVYVLNKAGKLLSKFNLGSPIFSDITVDGDLIYVADFAGNVSCFKL</sequence>
<protein>
    <submittedName>
        <fullName evidence="5">PQQ-binding-like beta-propeller repeat protein</fullName>
    </submittedName>
</protein>
<dbReference type="Gene3D" id="2.130.10.10">
    <property type="entry name" value="YVTN repeat-like/Quinoprotein amine dehydrogenase"/>
    <property type="match status" value="2"/>
</dbReference>
<dbReference type="SUPFAM" id="SSF56300">
    <property type="entry name" value="Metallo-dependent phosphatases"/>
    <property type="match status" value="1"/>
</dbReference>
<dbReference type="SUPFAM" id="SSF50998">
    <property type="entry name" value="Quinoprotein alcohol dehydrogenase-like"/>
    <property type="match status" value="2"/>
</dbReference>
<dbReference type="Proteomes" id="UP000515450">
    <property type="component" value="Chromosome"/>
</dbReference>
<dbReference type="InterPro" id="IPR004843">
    <property type="entry name" value="Calcineurin-like_PHP"/>
</dbReference>
<name>A0A7G5E762_9SPHI</name>
<dbReference type="PANTHER" id="PTHR34512:SF30">
    <property type="entry name" value="OUTER MEMBRANE PROTEIN ASSEMBLY FACTOR BAMB"/>
    <property type="match status" value="1"/>
</dbReference>
<feature type="domain" description="Calcineurin-like phosphoesterase" evidence="2">
    <location>
        <begin position="115"/>
        <end position="286"/>
    </location>
</feature>
<dbReference type="PANTHER" id="PTHR34512">
    <property type="entry name" value="CELL SURFACE PROTEIN"/>
    <property type="match status" value="1"/>
</dbReference>
<dbReference type="InterPro" id="IPR002372">
    <property type="entry name" value="PQQ_rpt_dom"/>
</dbReference>
<dbReference type="EMBL" id="CP058555">
    <property type="protein sequence ID" value="QMV69837.1"/>
    <property type="molecule type" value="Genomic_DNA"/>
</dbReference>
<dbReference type="InterPro" id="IPR018391">
    <property type="entry name" value="PQQ_b-propeller_rpt"/>
</dbReference>
<keyword evidence="1" id="KW-0732">Signal</keyword>
<feature type="domain" description="Calcineurin-like phosphoesterase N-terminal" evidence="4">
    <location>
        <begin position="40"/>
        <end position="89"/>
    </location>
</feature>
<dbReference type="AlphaFoldDB" id="A0A7G5E762"/>
<evidence type="ECO:0000313" key="6">
    <source>
        <dbReference type="Proteomes" id="UP000515450"/>
    </source>
</evidence>
<dbReference type="RefSeq" id="WP_182330532.1">
    <property type="nucleotide sequence ID" value="NZ_CP058555.1"/>
</dbReference>
<evidence type="ECO:0000256" key="1">
    <source>
        <dbReference type="SAM" id="SignalP"/>
    </source>
</evidence>
<dbReference type="Pfam" id="PF13360">
    <property type="entry name" value="PQQ_2"/>
    <property type="match status" value="1"/>
</dbReference>
<dbReference type="Gene3D" id="3.60.21.10">
    <property type="match status" value="1"/>
</dbReference>
<accession>A0A7G5E762</accession>
<dbReference type="InterPro" id="IPR029052">
    <property type="entry name" value="Metallo-depent_PP-like"/>
</dbReference>
<proteinExistence type="predicted"/>
<dbReference type="InterPro" id="IPR015943">
    <property type="entry name" value="WD40/YVTN_repeat-like_dom_sf"/>
</dbReference>
<keyword evidence="6" id="KW-1185">Reference proteome</keyword>
<dbReference type="SMART" id="SM00564">
    <property type="entry name" value="PQQ"/>
    <property type="match status" value="5"/>
</dbReference>
<evidence type="ECO:0000259" key="4">
    <source>
        <dbReference type="Pfam" id="PF16371"/>
    </source>
</evidence>